<reference evidence="3" key="1">
    <citation type="submission" date="2014-09" db="EMBL/GenBank/DDBJ databases">
        <authorList>
            <person name="Gomez-Valero L."/>
        </authorList>
    </citation>
    <scope>NUCLEOTIDE SEQUENCE [LARGE SCALE GENOMIC DNA]</scope>
    <source>
        <strain evidence="3">ATCC35250</strain>
    </source>
</reference>
<gene>
    <name evidence="2" type="ORF">LHA_3053</name>
</gene>
<dbReference type="RefSeq" id="WP_045107125.1">
    <property type="nucleotide sequence ID" value="NZ_LN681225.1"/>
</dbReference>
<proteinExistence type="predicted"/>
<evidence type="ECO:0000313" key="3">
    <source>
        <dbReference type="Proteomes" id="UP000032803"/>
    </source>
</evidence>
<evidence type="ECO:0000313" key="2">
    <source>
        <dbReference type="EMBL" id="CEK12042.1"/>
    </source>
</evidence>
<organism evidence="2 3">
    <name type="scientific">Legionella hackeliae</name>
    <dbReference type="NCBI Taxonomy" id="449"/>
    <lineage>
        <taxon>Bacteria</taxon>
        <taxon>Pseudomonadati</taxon>
        <taxon>Pseudomonadota</taxon>
        <taxon>Gammaproteobacteria</taxon>
        <taxon>Legionellales</taxon>
        <taxon>Legionellaceae</taxon>
        <taxon>Legionella</taxon>
    </lineage>
</organism>
<keyword evidence="3" id="KW-1185">Reference proteome</keyword>
<feature type="region of interest" description="Disordered" evidence="1">
    <location>
        <begin position="24"/>
        <end position="45"/>
    </location>
</feature>
<sequence>MFRLKWLKKEKTKTNEVITTEVATTNPGETRPKIARRSMSTPDLQLQRADAQKQVKAEQEKKKEGFFSGLRKRTTTTIITKPSNLTQSEPRSRRSNTLFASQMNEGSKDSAEINTFLVAVKKSCPSTCKTEGGYFKDLDGENIKVLNKVAQLGSFSENVEFLIQFNTYMEGNMTAKELYSFLDGLNLDDCQYHKYLIKCKENDQLDNMDNAAEVKQAYQEVADTIQGMLFFNLHSKSSTIRDALWASKGLDY</sequence>
<dbReference type="AlphaFoldDB" id="A0A0A8UY32"/>
<dbReference type="Proteomes" id="UP000032803">
    <property type="component" value="Chromosome I"/>
</dbReference>
<dbReference type="PATRIC" id="fig|449.7.peg.1586"/>
<evidence type="ECO:0000256" key="1">
    <source>
        <dbReference type="SAM" id="MobiDB-lite"/>
    </source>
</evidence>
<accession>A0A0A8UY32</accession>
<protein>
    <submittedName>
        <fullName evidence="2">Uncharacterized protein</fullName>
    </submittedName>
</protein>
<dbReference type="OrthoDB" id="5654351at2"/>
<dbReference type="EMBL" id="LN681225">
    <property type="protein sequence ID" value="CEK12042.1"/>
    <property type="molecule type" value="Genomic_DNA"/>
</dbReference>
<dbReference type="KEGG" id="lha:LHA_3053"/>
<name>A0A0A8UY32_LEGHA</name>
<dbReference type="HOGENOM" id="CLU_1101782_0_0_6"/>